<dbReference type="InterPro" id="IPR012340">
    <property type="entry name" value="NA-bd_OB-fold"/>
</dbReference>
<dbReference type="AlphaFoldDB" id="A0A846U4P4"/>
<evidence type="ECO:0000259" key="2">
    <source>
        <dbReference type="Pfam" id="PF01966"/>
    </source>
</evidence>
<dbReference type="InterPro" id="IPR006674">
    <property type="entry name" value="HD_domain"/>
</dbReference>
<evidence type="ECO:0000313" key="4">
    <source>
        <dbReference type="Proteomes" id="UP000584587"/>
    </source>
</evidence>
<reference evidence="3 4" key="1">
    <citation type="submission" date="2020-04" db="EMBL/GenBank/DDBJ databases">
        <title>Complete genome sequence of Spiroplasma platyhelix ATCC 51748, an insect isolate.</title>
        <authorList>
            <person name="Green E.A."/>
            <person name="Klassen J.L."/>
        </authorList>
    </citation>
    <scope>NUCLEOTIDE SEQUENCE [LARGE SCALE GENOMIC DNA]</scope>
    <source>
        <strain evidence="3 4">PALS-1</strain>
    </source>
</reference>
<organism evidence="3 4">
    <name type="scientific">Spiroplasma platyhelix PALS-1</name>
    <dbReference type="NCBI Taxonomy" id="1276218"/>
    <lineage>
        <taxon>Bacteria</taxon>
        <taxon>Bacillati</taxon>
        <taxon>Mycoplasmatota</taxon>
        <taxon>Mollicutes</taxon>
        <taxon>Entomoplasmatales</taxon>
        <taxon>Spiroplasmataceae</taxon>
        <taxon>Spiroplasma</taxon>
    </lineage>
</organism>
<keyword evidence="4" id="KW-1185">Reference proteome</keyword>
<dbReference type="PANTHER" id="PTHR37294:SF1">
    <property type="entry name" value="3'-5' EXORIBONUCLEASE YHAM"/>
    <property type="match status" value="1"/>
</dbReference>
<sequence length="320" mass="36101">MIKDIIANTTNIKLTVIIRRALQGVASNNNPYLTLILQDNTGIINARLWDVSATDIEALVAGQVVTISANSLLYNNELQLKINDYQVLSGKEAEKHYQNLVISAPINVEKEWKDLLKTVEDFDDAILKKVVLHLLKQNEKDFTTRPAAVRMHHNVRSGLLWHTATMLKTAKEIVKVYHDREINQDLLYAGVIMHDFGKIWELSSQLITNFTLQGNMQGHIVLGSEQIGLACRTLKINEQEPIILLLQHLVLASHGKYEFGSPVLPKVLEAEILHQLDNLDAKITIIDDALKPLNSGMATNRLLALEGRIFYKHEGEKKKK</sequence>
<gene>
    <name evidence="3" type="ORF">HER12_01505</name>
</gene>
<dbReference type="SUPFAM" id="SSF109604">
    <property type="entry name" value="HD-domain/PDEase-like"/>
    <property type="match status" value="1"/>
</dbReference>
<dbReference type="CDD" id="cd04492">
    <property type="entry name" value="YhaM_OBF_like"/>
    <property type="match status" value="1"/>
</dbReference>
<dbReference type="EMBL" id="JAAVVK010000001">
    <property type="protein sequence ID" value="NKE38427.1"/>
    <property type="molecule type" value="Genomic_DNA"/>
</dbReference>
<comment type="caution">
    <text evidence="3">The sequence shown here is derived from an EMBL/GenBank/DDBJ whole genome shotgun (WGS) entry which is preliminary data.</text>
</comment>
<dbReference type="CDD" id="cd00077">
    <property type="entry name" value="HDc"/>
    <property type="match status" value="1"/>
</dbReference>
<feature type="domain" description="HD" evidence="2">
    <location>
        <begin position="162"/>
        <end position="281"/>
    </location>
</feature>
<evidence type="ECO:0000256" key="1">
    <source>
        <dbReference type="ARBA" id="ARBA00022801"/>
    </source>
</evidence>
<proteinExistence type="predicted"/>
<dbReference type="PANTHER" id="PTHR37294">
    <property type="entry name" value="3'-5' EXORIBONUCLEASE YHAM"/>
    <property type="match status" value="1"/>
</dbReference>
<dbReference type="GO" id="GO:0016787">
    <property type="term" value="F:hydrolase activity"/>
    <property type="evidence" value="ECO:0007669"/>
    <property type="project" value="UniProtKB-KW"/>
</dbReference>
<dbReference type="Pfam" id="PF01966">
    <property type="entry name" value="HD"/>
    <property type="match status" value="1"/>
</dbReference>
<name>A0A846U4P4_9MOLU</name>
<dbReference type="InterPro" id="IPR003607">
    <property type="entry name" value="HD/PDEase_dom"/>
</dbReference>
<dbReference type="Gene3D" id="2.40.50.140">
    <property type="entry name" value="Nucleic acid-binding proteins"/>
    <property type="match status" value="1"/>
</dbReference>
<keyword evidence="1" id="KW-0378">Hydrolase</keyword>
<dbReference type="GO" id="GO:0031125">
    <property type="term" value="P:rRNA 3'-end processing"/>
    <property type="evidence" value="ECO:0007669"/>
    <property type="project" value="TreeGrafter"/>
</dbReference>
<dbReference type="SUPFAM" id="SSF50249">
    <property type="entry name" value="Nucleic acid-binding proteins"/>
    <property type="match status" value="1"/>
</dbReference>
<accession>A0A846U4P4</accession>
<protein>
    <submittedName>
        <fullName evidence="3">HD domain-containing protein</fullName>
    </submittedName>
</protein>
<dbReference type="Proteomes" id="UP000584587">
    <property type="component" value="Unassembled WGS sequence"/>
</dbReference>
<evidence type="ECO:0000313" key="3">
    <source>
        <dbReference type="EMBL" id="NKE38427.1"/>
    </source>
</evidence>
<dbReference type="InterPro" id="IPR050798">
    <property type="entry name" value="YhaM_exoribonuc/phosphodiest"/>
</dbReference>
<dbReference type="RefSeq" id="WP_168104899.1">
    <property type="nucleotide sequence ID" value="NZ_CP051215.1"/>
</dbReference>
<dbReference type="Gene3D" id="1.10.3210.10">
    <property type="entry name" value="Hypothetical protein af1432"/>
    <property type="match status" value="1"/>
</dbReference>